<name>A0AAW1W0B8_RUBAR</name>
<sequence>MSSNSSCYKSKAALICHRRCCHLRAHESAAIPAPPRHLRRAVDPLPSKPSRLRTKPATQVIVTHLPQSP</sequence>
<keyword evidence="3" id="KW-1185">Reference proteome</keyword>
<accession>A0AAW1W0B8</accession>
<dbReference type="Proteomes" id="UP001457282">
    <property type="component" value="Unassembled WGS sequence"/>
</dbReference>
<comment type="caution">
    <text evidence="2">The sequence shown here is derived from an EMBL/GenBank/DDBJ whole genome shotgun (WGS) entry which is preliminary data.</text>
</comment>
<organism evidence="2 3">
    <name type="scientific">Rubus argutus</name>
    <name type="common">Southern blackberry</name>
    <dbReference type="NCBI Taxonomy" id="59490"/>
    <lineage>
        <taxon>Eukaryota</taxon>
        <taxon>Viridiplantae</taxon>
        <taxon>Streptophyta</taxon>
        <taxon>Embryophyta</taxon>
        <taxon>Tracheophyta</taxon>
        <taxon>Spermatophyta</taxon>
        <taxon>Magnoliopsida</taxon>
        <taxon>eudicotyledons</taxon>
        <taxon>Gunneridae</taxon>
        <taxon>Pentapetalae</taxon>
        <taxon>rosids</taxon>
        <taxon>fabids</taxon>
        <taxon>Rosales</taxon>
        <taxon>Rosaceae</taxon>
        <taxon>Rosoideae</taxon>
        <taxon>Rosoideae incertae sedis</taxon>
        <taxon>Rubus</taxon>
    </lineage>
</organism>
<reference evidence="2 3" key="1">
    <citation type="journal article" date="2023" name="G3 (Bethesda)">
        <title>A chromosome-length genome assembly and annotation of blackberry (Rubus argutus, cv. 'Hillquist').</title>
        <authorList>
            <person name="Bruna T."/>
            <person name="Aryal R."/>
            <person name="Dudchenko O."/>
            <person name="Sargent D.J."/>
            <person name="Mead D."/>
            <person name="Buti M."/>
            <person name="Cavallini A."/>
            <person name="Hytonen T."/>
            <person name="Andres J."/>
            <person name="Pham M."/>
            <person name="Weisz D."/>
            <person name="Mascagni F."/>
            <person name="Usai G."/>
            <person name="Natali L."/>
            <person name="Bassil N."/>
            <person name="Fernandez G.E."/>
            <person name="Lomsadze A."/>
            <person name="Armour M."/>
            <person name="Olukolu B."/>
            <person name="Poorten T."/>
            <person name="Britton C."/>
            <person name="Davik J."/>
            <person name="Ashrafi H."/>
            <person name="Aiden E.L."/>
            <person name="Borodovsky M."/>
            <person name="Worthington M."/>
        </authorList>
    </citation>
    <scope>NUCLEOTIDE SEQUENCE [LARGE SCALE GENOMIC DNA]</scope>
    <source>
        <strain evidence="2">PI 553951</strain>
    </source>
</reference>
<dbReference type="AlphaFoldDB" id="A0AAW1W0B8"/>
<dbReference type="EMBL" id="JBEDUW010000007">
    <property type="protein sequence ID" value="KAK9912632.1"/>
    <property type="molecule type" value="Genomic_DNA"/>
</dbReference>
<proteinExistence type="predicted"/>
<gene>
    <name evidence="1" type="ORF">M0R45_036485</name>
    <name evidence="2" type="ORF">M0R45_036487</name>
</gene>
<evidence type="ECO:0000313" key="3">
    <source>
        <dbReference type="Proteomes" id="UP001457282"/>
    </source>
</evidence>
<protein>
    <submittedName>
        <fullName evidence="2">Uncharacterized protein</fullName>
    </submittedName>
</protein>
<dbReference type="EMBL" id="JBEDUW010000007">
    <property type="protein sequence ID" value="KAK9912634.1"/>
    <property type="molecule type" value="Genomic_DNA"/>
</dbReference>
<evidence type="ECO:0000313" key="2">
    <source>
        <dbReference type="EMBL" id="KAK9912634.1"/>
    </source>
</evidence>
<evidence type="ECO:0000313" key="1">
    <source>
        <dbReference type="EMBL" id="KAK9912632.1"/>
    </source>
</evidence>